<evidence type="ECO:0000313" key="2">
    <source>
        <dbReference type="EMBL" id="VAW30863.1"/>
    </source>
</evidence>
<dbReference type="PANTHER" id="PTHR33164">
    <property type="entry name" value="TRANSCRIPTIONAL REGULATOR, MARR FAMILY"/>
    <property type="match status" value="1"/>
</dbReference>
<evidence type="ECO:0000259" key="1">
    <source>
        <dbReference type="PROSITE" id="PS50995"/>
    </source>
</evidence>
<feature type="domain" description="HTH marR-type" evidence="1">
    <location>
        <begin position="27"/>
        <end position="158"/>
    </location>
</feature>
<dbReference type="InterPro" id="IPR036388">
    <property type="entry name" value="WH-like_DNA-bd_sf"/>
</dbReference>
<dbReference type="InterPro" id="IPR036390">
    <property type="entry name" value="WH_DNA-bd_sf"/>
</dbReference>
<proteinExistence type="predicted"/>
<dbReference type="GO" id="GO:0003700">
    <property type="term" value="F:DNA-binding transcription factor activity"/>
    <property type="evidence" value="ECO:0007669"/>
    <property type="project" value="InterPro"/>
</dbReference>
<dbReference type="AlphaFoldDB" id="A0A3B0URI6"/>
<dbReference type="Gene3D" id="1.10.10.10">
    <property type="entry name" value="Winged helix-like DNA-binding domain superfamily/Winged helix DNA-binding domain"/>
    <property type="match status" value="1"/>
</dbReference>
<dbReference type="Pfam" id="PF01047">
    <property type="entry name" value="MarR"/>
    <property type="match status" value="1"/>
</dbReference>
<accession>A0A3B0URI6</accession>
<dbReference type="InterPro" id="IPR000835">
    <property type="entry name" value="HTH_MarR-typ"/>
</dbReference>
<dbReference type="PROSITE" id="PS50995">
    <property type="entry name" value="HTH_MARR_2"/>
    <property type="match status" value="1"/>
</dbReference>
<protein>
    <recommendedName>
        <fullName evidence="1">HTH marR-type domain-containing protein</fullName>
    </recommendedName>
</protein>
<dbReference type="InterPro" id="IPR039422">
    <property type="entry name" value="MarR/SlyA-like"/>
</dbReference>
<sequence>MQDSKVGNRRIDLTTMTSPPKLPLSLFNLVTFLLNRAAKIVLEQVEAEMSPFGIRAPHYVVMLLLTQDNMLSQKEIGERLRLDRNMMVRVTDELEQMGMISRRRDPKDRRYYLISVTPEAEDMLLQVGEKVSQADAQVVNQLTQEELDQLRLLLSKLI</sequence>
<name>A0A3B0URI6_9ZZZZ</name>
<dbReference type="PANTHER" id="PTHR33164:SF43">
    <property type="entry name" value="HTH-TYPE TRANSCRIPTIONAL REPRESSOR YETL"/>
    <property type="match status" value="1"/>
</dbReference>
<organism evidence="2">
    <name type="scientific">hydrothermal vent metagenome</name>
    <dbReference type="NCBI Taxonomy" id="652676"/>
    <lineage>
        <taxon>unclassified sequences</taxon>
        <taxon>metagenomes</taxon>
        <taxon>ecological metagenomes</taxon>
    </lineage>
</organism>
<gene>
    <name evidence="2" type="ORF">MNBD_CHLOROFLEXI01-2488</name>
</gene>
<dbReference type="EMBL" id="UOEU01000099">
    <property type="protein sequence ID" value="VAW30863.1"/>
    <property type="molecule type" value="Genomic_DNA"/>
</dbReference>
<dbReference type="SUPFAM" id="SSF46785">
    <property type="entry name" value="Winged helix' DNA-binding domain"/>
    <property type="match status" value="1"/>
</dbReference>
<reference evidence="2" key="1">
    <citation type="submission" date="2018-06" db="EMBL/GenBank/DDBJ databases">
        <authorList>
            <person name="Zhirakovskaya E."/>
        </authorList>
    </citation>
    <scope>NUCLEOTIDE SEQUENCE</scope>
</reference>
<dbReference type="PRINTS" id="PR00598">
    <property type="entry name" value="HTHMARR"/>
</dbReference>
<dbReference type="GO" id="GO:0006950">
    <property type="term" value="P:response to stress"/>
    <property type="evidence" value="ECO:0007669"/>
    <property type="project" value="TreeGrafter"/>
</dbReference>
<dbReference type="SMART" id="SM00347">
    <property type="entry name" value="HTH_MARR"/>
    <property type="match status" value="1"/>
</dbReference>